<dbReference type="Proteomes" id="UP000642748">
    <property type="component" value="Unassembled WGS sequence"/>
</dbReference>
<keyword evidence="3 6" id="KW-0812">Transmembrane</keyword>
<dbReference type="InterPro" id="IPR037185">
    <property type="entry name" value="EmrE-like"/>
</dbReference>
<evidence type="ECO:0000313" key="8">
    <source>
        <dbReference type="EMBL" id="GIH15981.1"/>
    </source>
</evidence>
<dbReference type="GO" id="GO:0016020">
    <property type="term" value="C:membrane"/>
    <property type="evidence" value="ECO:0007669"/>
    <property type="project" value="UniProtKB-SubCell"/>
</dbReference>
<dbReference type="SUPFAM" id="SSF103481">
    <property type="entry name" value="Multidrug resistance efflux transporter EmrE"/>
    <property type="match status" value="2"/>
</dbReference>
<dbReference type="RefSeq" id="WP_203919594.1">
    <property type="nucleotide sequence ID" value="NZ_BONZ01000039.1"/>
</dbReference>
<dbReference type="InterPro" id="IPR050638">
    <property type="entry name" value="AA-Vitamin_Transporters"/>
</dbReference>
<evidence type="ECO:0000256" key="1">
    <source>
        <dbReference type="ARBA" id="ARBA00004141"/>
    </source>
</evidence>
<feature type="transmembrane region" description="Helical" evidence="6">
    <location>
        <begin position="177"/>
        <end position="198"/>
    </location>
</feature>
<dbReference type="PANTHER" id="PTHR32322:SF9">
    <property type="entry name" value="AMINO-ACID METABOLITE EFFLUX PUMP-RELATED"/>
    <property type="match status" value="1"/>
</dbReference>
<proteinExistence type="inferred from homology"/>
<evidence type="ECO:0000256" key="2">
    <source>
        <dbReference type="ARBA" id="ARBA00007362"/>
    </source>
</evidence>
<feature type="transmembrane region" description="Helical" evidence="6">
    <location>
        <begin position="238"/>
        <end position="256"/>
    </location>
</feature>
<dbReference type="AlphaFoldDB" id="A0A8J3QWF7"/>
<evidence type="ECO:0000256" key="6">
    <source>
        <dbReference type="SAM" id="Phobius"/>
    </source>
</evidence>
<feature type="transmembrane region" description="Helical" evidence="6">
    <location>
        <begin position="33"/>
        <end position="51"/>
    </location>
</feature>
<comment type="subcellular location">
    <subcellularLocation>
        <location evidence="1">Membrane</location>
        <topology evidence="1">Multi-pass membrane protein</topology>
    </subcellularLocation>
</comment>
<dbReference type="EMBL" id="BONZ01000039">
    <property type="protein sequence ID" value="GIH15981.1"/>
    <property type="molecule type" value="Genomic_DNA"/>
</dbReference>
<organism evidence="8 9">
    <name type="scientific">Rugosimonospora africana</name>
    <dbReference type="NCBI Taxonomy" id="556532"/>
    <lineage>
        <taxon>Bacteria</taxon>
        <taxon>Bacillati</taxon>
        <taxon>Actinomycetota</taxon>
        <taxon>Actinomycetes</taxon>
        <taxon>Micromonosporales</taxon>
        <taxon>Micromonosporaceae</taxon>
        <taxon>Rugosimonospora</taxon>
    </lineage>
</organism>
<feature type="transmembrane region" description="Helical" evidence="6">
    <location>
        <begin position="63"/>
        <end position="82"/>
    </location>
</feature>
<protein>
    <recommendedName>
        <fullName evidence="7">EamA domain-containing protein</fullName>
    </recommendedName>
</protein>
<feature type="transmembrane region" description="Helical" evidence="6">
    <location>
        <begin position="88"/>
        <end position="106"/>
    </location>
</feature>
<keyword evidence="9" id="KW-1185">Reference proteome</keyword>
<feature type="domain" description="EamA" evidence="7">
    <location>
        <begin position="149"/>
        <end position="281"/>
    </location>
</feature>
<evidence type="ECO:0000313" key="9">
    <source>
        <dbReference type="Proteomes" id="UP000642748"/>
    </source>
</evidence>
<comment type="caution">
    <text evidence="8">The sequence shown here is derived from an EMBL/GenBank/DDBJ whole genome shotgun (WGS) entry which is preliminary data.</text>
</comment>
<feature type="transmembrane region" description="Helical" evidence="6">
    <location>
        <begin position="262"/>
        <end position="281"/>
    </location>
</feature>
<dbReference type="PANTHER" id="PTHR32322">
    <property type="entry name" value="INNER MEMBRANE TRANSPORTER"/>
    <property type="match status" value="1"/>
</dbReference>
<sequence length="288" mass="29452">MRTRSLAALACCGALFGLSYVLVRLVAPVLGPVGVTVGRTLVGGTALFALARARRQSLRGPGPLAYLMLGALSAAIPFSLISVATLRLGAGTSAVLNASAPMFALLIDSVRRRRRPRWAQLTGLGLASAGVLTVMGARGLRLSTSDFDGVAAGLAGAAVFAYAGFFAADRFAKVPPLAVAAGQQLAGCALLLAVLPIVPPTARIHTSDLGVLAVLGLLGSALAYLLFYWLIGREGPAWAANVNLLVPVFGVGWGWALLAEPIPSVSLVGMLVTVAGLALVLRPEPAAR</sequence>
<dbReference type="InterPro" id="IPR000620">
    <property type="entry name" value="EamA_dom"/>
</dbReference>
<evidence type="ECO:0000256" key="4">
    <source>
        <dbReference type="ARBA" id="ARBA00022989"/>
    </source>
</evidence>
<dbReference type="Pfam" id="PF00892">
    <property type="entry name" value="EamA"/>
    <property type="match status" value="2"/>
</dbReference>
<name>A0A8J3QWF7_9ACTN</name>
<keyword evidence="5 6" id="KW-0472">Membrane</keyword>
<feature type="transmembrane region" description="Helical" evidence="6">
    <location>
        <begin position="149"/>
        <end position="168"/>
    </location>
</feature>
<evidence type="ECO:0000256" key="3">
    <source>
        <dbReference type="ARBA" id="ARBA00022692"/>
    </source>
</evidence>
<gene>
    <name evidence="8" type="ORF">Raf01_41530</name>
</gene>
<accession>A0A8J3QWF7</accession>
<evidence type="ECO:0000256" key="5">
    <source>
        <dbReference type="ARBA" id="ARBA00023136"/>
    </source>
</evidence>
<feature type="domain" description="EamA" evidence="7">
    <location>
        <begin position="9"/>
        <end position="134"/>
    </location>
</feature>
<keyword evidence="4 6" id="KW-1133">Transmembrane helix</keyword>
<comment type="similarity">
    <text evidence="2">Belongs to the EamA transporter family.</text>
</comment>
<evidence type="ECO:0000259" key="7">
    <source>
        <dbReference type="Pfam" id="PF00892"/>
    </source>
</evidence>
<feature type="transmembrane region" description="Helical" evidence="6">
    <location>
        <begin position="210"/>
        <end position="231"/>
    </location>
</feature>
<feature type="transmembrane region" description="Helical" evidence="6">
    <location>
        <begin position="118"/>
        <end position="137"/>
    </location>
</feature>
<reference evidence="8" key="1">
    <citation type="submission" date="2021-01" db="EMBL/GenBank/DDBJ databases">
        <title>Whole genome shotgun sequence of Rugosimonospora africana NBRC 104875.</title>
        <authorList>
            <person name="Komaki H."/>
            <person name="Tamura T."/>
        </authorList>
    </citation>
    <scope>NUCLEOTIDE SEQUENCE</scope>
    <source>
        <strain evidence="8">NBRC 104875</strain>
    </source>
</reference>